<organism evidence="2 3">
    <name type="scientific">Dorcoceras hygrometricum</name>
    <dbReference type="NCBI Taxonomy" id="472368"/>
    <lineage>
        <taxon>Eukaryota</taxon>
        <taxon>Viridiplantae</taxon>
        <taxon>Streptophyta</taxon>
        <taxon>Embryophyta</taxon>
        <taxon>Tracheophyta</taxon>
        <taxon>Spermatophyta</taxon>
        <taxon>Magnoliopsida</taxon>
        <taxon>eudicotyledons</taxon>
        <taxon>Gunneridae</taxon>
        <taxon>Pentapetalae</taxon>
        <taxon>asterids</taxon>
        <taxon>lamiids</taxon>
        <taxon>Lamiales</taxon>
        <taxon>Gesneriaceae</taxon>
        <taxon>Didymocarpoideae</taxon>
        <taxon>Trichosporeae</taxon>
        <taxon>Loxocarpinae</taxon>
        <taxon>Dorcoceras</taxon>
    </lineage>
</organism>
<dbReference type="EMBL" id="KQ998671">
    <property type="protein sequence ID" value="KZV42922.1"/>
    <property type="molecule type" value="Genomic_DNA"/>
</dbReference>
<evidence type="ECO:0000313" key="2">
    <source>
        <dbReference type="EMBL" id="KZV42922.1"/>
    </source>
</evidence>
<feature type="region of interest" description="Disordered" evidence="1">
    <location>
        <begin position="48"/>
        <end position="78"/>
    </location>
</feature>
<protein>
    <submittedName>
        <fullName evidence="2">Uncharacterized protein</fullName>
    </submittedName>
</protein>
<dbReference type="AlphaFoldDB" id="A0A2Z7C860"/>
<accession>A0A2Z7C860</accession>
<feature type="compositionally biased region" description="Polar residues" evidence="1">
    <location>
        <begin position="69"/>
        <end position="78"/>
    </location>
</feature>
<reference evidence="2 3" key="1">
    <citation type="journal article" date="2015" name="Proc. Natl. Acad. Sci. U.S.A.">
        <title>The resurrection genome of Boea hygrometrica: A blueprint for survival of dehydration.</title>
        <authorList>
            <person name="Xiao L."/>
            <person name="Yang G."/>
            <person name="Zhang L."/>
            <person name="Yang X."/>
            <person name="Zhao S."/>
            <person name="Ji Z."/>
            <person name="Zhou Q."/>
            <person name="Hu M."/>
            <person name="Wang Y."/>
            <person name="Chen M."/>
            <person name="Xu Y."/>
            <person name="Jin H."/>
            <person name="Xiao X."/>
            <person name="Hu G."/>
            <person name="Bao F."/>
            <person name="Hu Y."/>
            <person name="Wan P."/>
            <person name="Li L."/>
            <person name="Deng X."/>
            <person name="Kuang T."/>
            <person name="Xiang C."/>
            <person name="Zhu J.K."/>
            <person name="Oliver M.J."/>
            <person name="He Y."/>
        </authorList>
    </citation>
    <scope>NUCLEOTIDE SEQUENCE [LARGE SCALE GENOMIC DNA]</scope>
    <source>
        <strain evidence="3">cv. XS01</strain>
    </source>
</reference>
<dbReference type="Proteomes" id="UP000250235">
    <property type="component" value="Unassembled WGS sequence"/>
</dbReference>
<evidence type="ECO:0000313" key="3">
    <source>
        <dbReference type="Proteomes" id="UP000250235"/>
    </source>
</evidence>
<proteinExistence type="predicted"/>
<evidence type="ECO:0000256" key="1">
    <source>
        <dbReference type="SAM" id="MobiDB-lite"/>
    </source>
</evidence>
<sequence>MESDVDVGIRITPPDEAAEEQINMCRETINTINKTRNYDIHRVFRSTTKDDTPSSACTRRPDEIGVDGFSSSRLAGTNSGEEAAAAAAAAYREERGAAAKERVRHTVAAGVHLLRIGFHLERGSVTHLLMEPS</sequence>
<gene>
    <name evidence="2" type="ORF">F511_14484</name>
</gene>
<keyword evidence="3" id="KW-1185">Reference proteome</keyword>
<name>A0A2Z7C860_9LAMI</name>